<dbReference type="EMBL" id="JADFTS010000007">
    <property type="protein sequence ID" value="KAF9596681.1"/>
    <property type="molecule type" value="Genomic_DNA"/>
</dbReference>
<protein>
    <submittedName>
        <fullName evidence="1">Uncharacterized protein</fullName>
    </submittedName>
</protein>
<keyword evidence="2" id="KW-1185">Reference proteome</keyword>
<evidence type="ECO:0000313" key="1">
    <source>
        <dbReference type="EMBL" id="KAF9596681.1"/>
    </source>
</evidence>
<accession>A0A835LRB2</accession>
<proteinExistence type="predicted"/>
<evidence type="ECO:0000313" key="2">
    <source>
        <dbReference type="Proteomes" id="UP000631114"/>
    </source>
</evidence>
<comment type="caution">
    <text evidence="1">The sequence shown here is derived from an EMBL/GenBank/DDBJ whole genome shotgun (WGS) entry which is preliminary data.</text>
</comment>
<gene>
    <name evidence="1" type="ORF">IFM89_012880</name>
</gene>
<dbReference type="AlphaFoldDB" id="A0A835LRB2"/>
<dbReference type="Proteomes" id="UP000631114">
    <property type="component" value="Unassembled WGS sequence"/>
</dbReference>
<reference evidence="1 2" key="1">
    <citation type="submission" date="2020-10" db="EMBL/GenBank/DDBJ databases">
        <title>The Coptis chinensis genome and diversification of protoberbering-type alkaloids.</title>
        <authorList>
            <person name="Wang B."/>
            <person name="Shu S."/>
            <person name="Song C."/>
            <person name="Liu Y."/>
        </authorList>
    </citation>
    <scope>NUCLEOTIDE SEQUENCE [LARGE SCALE GENOMIC DNA]</scope>
    <source>
        <strain evidence="1">HL-2020</strain>
        <tissue evidence="1">Leaf</tissue>
    </source>
</reference>
<name>A0A835LRB2_9MAGN</name>
<sequence>MMGWQWVEKGKAKDIKYIYDKSEEFVAGDWLQNEQKVVDYDIKNGFNHRVFRIQDSTKIHVKMLQIGKPITLDVDMRDTSLLSSVGYRTRRVSLLANKSFST</sequence>
<organism evidence="1 2">
    <name type="scientific">Coptis chinensis</name>
    <dbReference type="NCBI Taxonomy" id="261450"/>
    <lineage>
        <taxon>Eukaryota</taxon>
        <taxon>Viridiplantae</taxon>
        <taxon>Streptophyta</taxon>
        <taxon>Embryophyta</taxon>
        <taxon>Tracheophyta</taxon>
        <taxon>Spermatophyta</taxon>
        <taxon>Magnoliopsida</taxon>
        <taxon>Ranunculales</taxon>
        <taxon>Ranunculaceae</taxon>
        <taxon>Coptidoideae</taxon>
        <taxon>Coptis</taxon>
    </lineage>
</organism>